<evidence type="ECO:0000313" key="7">
    <source>
        <dbReference type="EMBL" id="KAG5648234.1"/>
    </source>
</evidence>
<dbReference type="InterPro" id="IPR004557">
    <property type="entry name" value="PrmC-related"/>
</dbReference>
<evidence type="ECO:0000313" key="8">
    <source>
        <dbReference type="Proteomes" id="UP000775547"/>
    </source>
</evidence>
<evidence type="ECO:0000256" key="1">
    <source>
        <dbReference type="ARBA" id="ARBA00004123"/>
    </source>
</evidence>
<dbReference type="GO" id="GO:0032259">
    <property type="term" value="P:methylation"/>
    <property type="evidence" value="ECO:0007669"/>
    <property type="project" value="UniProtKB-KW"/>
</dbReference>
<dbReference type="GO" id="GO:0005634">
    <property type="term" value="C:nucleus"/>
    <property type="evidence" value="ECO:0007669"/>
    <property type="project" value="UniProtKB-SubCell"/>
</dbReference>
<dbReference type="OrthoDB" id="406152at2759"/>
<evidence type="ECO:0000256" key="3">
    <source>
        <dbReference type="ARBA" id="ARBA00022603"/>
    </source>
</evidence>
<proteinExistence type="inferred from homology"/>
<gene>
    <name evidence="7" type="ORF">DXG03_006192</name>
</gene>
<dbReference type="GO" id="GO:0008757">
    <property type="term" value="F:S-adenosylmethionine-dependent methyltransferase activity"/>
    <property type="evidence" value="ECO:0007669"/>
    <property type="project" value="TreeGrafter"/>
</dbReference>
<evidence type="ECO:0000256" key="6">
    <source>
        <dbReference type="ARBA" id="ARBA00023242"/>
    </source>
</evidence>
<dbReference type="Proteomes" id="UP000775547">
    <property type="component" value="Unassembled WGS sequence"/>
</dbReference>
<name>A0A9P7GCX7_9AGAR</name>
<dbReference type="PANTHER" id="PTHR45875:SF1">
    <property type="entry name" value="METHYLTRANSFERASE N6AMT1"/>
    <property type="match status" value="1"/>
</dbReference>
<dbReference type="Gene3D" id="3.40.50.150">
    <property type="entry name" value="Vaccinia Virus protein VP39"/>
    <property type="match status" value="1"/>
</dbReference>
<accession>A0A9P7GCX7</accession>
<keyword evidence="8" id="KW-1185">Reference proteome</keyword>
<evidence type="ECO:0008006" key="9">
    <source>
        <dbReference type="Google" id="ProtNLM"/>
    </source>
</evidence>
<dbReference type="EMBL" id="JABCKV010000004">
    <property type="protein sequence ID" value="KAG5648234.1"/>
    <property type="molecule type" value="Genomic_DNA"/>
</dbReference>
<evidence type="ECO:0000256" key="4">
    <source>
        <dbReference type="ARBA" id="ARBA00022679"/>
    </source>
</evidence>
<dbReference type="InterPro" id="IPR052190">
    <property type="entry name" value="Euk-Arch_PrmC-MTase"/>
</dbReference>
<dbReference type="FunFam" id="3.40.50.150:FF:000077">
    <property type="entry name" value="HemK methyltransferase family member 2"/>
    <property type="match status" value="1"/>
</dbReference>
<comment type="similarity">
    <text evidence="2">Belongs to the eukaryotic/archaeal PrmC-related family.</text>
</comment>
<organism evidence="7 8">
    <name type="scientific">Asterophora parasitica</name>
    <dbReference type="NCBI Taxonomy" id="117018"/>
    <lineage>
        <taxon>Eukaryota</taxon>
        <taxon>Fungi</taxon>
        <taxon>Dikarya</taxon>
        <taxon>Basidiomycota</taxon>
        <taxon>Agaricomycotina</taxon>
        <taxon>Agaricomycetes</taxon>
        <taxon>Agaricomycetidae</taxon>
        <taxon>Agaricales</taxon>
        <taxon>Tricholomatineae</taxon>
        <taxon>Lyophyllaceae</taxon>
        <taxon>Asterophora</taxon>
    </lineage>
</organism>
<dbReference type="PROSITE" id="PS00092">
    <property type="entry name" value="N6_MTASE"/>
    <property type="match status" value="1"/>
</dbReference>
<evidence type="ECO:0000256" key="5">
    <source>
        <dbReference type="ARBA" id="ARBA00022691"/>
    </source>
</evidence>
<dbReference type="InterPro" id="IPR029063">
    <property type="entry name" value="SAM-dependent_MTases_sf"/>
</dbReference>
<keyword evidence="6" id="KW-0539">Nucleus</keyword>
<evidence type="ECO:0000256" key="2">
    <source>
        <dbReference type="ARBA" id="ARBA00006149"/>
    </source>
</evidence>
<protein>
    <recommendedName>
        <fullName evidence="9">Methylase</fullName>
    </recommendedName>
</protein>
<sequence>MLPTPDLSHLEPSDYDHVYEPAEDTFLLLDALEADEHQLSALGALVSLEIGSGSGCVSAFIAKILGPSVHISPHACRCTRSTATQNKVTLDPINASFASPLAQRLARNVDVILFNPPYVPTIPDEASDAQDARGIAGAWAGGVDGMNITDVFLERVEELLSDRGRFYLVAIAENDVPAIRERMLRLYALKSDIVLSRRAGRELLFVLRFVRLNS</sequence>
<comment type="subcellular location">
    <subcellularLocation>
        <location evidence="1">Nucleus</location>
    </subcellularLocation>
</comment>
<dbReference type="NCBIfam" id="TIGR00537">
    <property type="entry name" value="hemK_rel_arch"/>
    <property type="match status" value="1"/>
</dbReference>
<reference evidence="7" key="1">
    <citation type="submission" date="2020-07" db="EMBL/GenBank/DDBJ databases">
        <authorList>
            <person name="Nieuwenhuis M."/>
            <person name="Van De Peppel L.J.J."/>
        </authorList>
    </citation>
    <scope>NUCLEOTIDE SEQUENCE</scope>
    <source>
        <strain evidence="7">AP01</strain>
        <tissue evidence="7">Mycelium</tissue>
    </source>
</reference>
<keyword evidence="3" id="KW-0489">Methyltransferase</keyword>
<dbReference type="PANTHER" id="PTHR45875">
    <property type="entry name" value="METHYLTRANSFERASE N6AMT1"/>
    <property type="match status" value="1"/>
</dbReference>
<keyword evidence="5" id="KW-0949">S-adenosyl-L-methionine</keyword>
<dbReference type="GO" id="GO:0008276">
    <property type="term" value="F:protein methyltransferase activity"/>
    <property type="evidence" value="ECO:0007669"/>
    <property type="project" value="TreeGrafter"/>
</dbReference>
<comment type="caution">
    <text evidence="7">The sequence shown here is derived from an EMBL/GenBank/DDBJ whole genome shotgun (WGS) entry which is preliminary data.</text>
</comment>
<dbReference type="SUPFAM" id="SSF53335">
    <property type="entry name" value="S-adenosyl-L-methionine-dependent methyltransferases"/>
    <property type="match status" value="1"/>
</dbReference>
<dbReference type="GO" id="GO:0003676">
    <property type="term" value="F:nucleic acid binding"/>
    <property type="evidence" value="ECO:0007669"/>
    <property type="project" value="InterPro"/>
</dbReference>
<dbReference type="GO" id="GO:0035657">
    <property type="term" value="C:eRF1 methyltransferase complex"/>
    <property type="evidence" value="ECO:0007669"/>
    <property type="project" value="TreeGrafter"/>
</dbReference>
<dbReference type="InterPro" id="IPR002052">
    <property type="entry name" value="DNA_methylase_N6_adenine_CS"/>
</dbReference>
<dbReference type="AlphaFoldDB" id="A0A9P7GCX7"/>
<keyword evidence="4" id="KW-0808">Transferase</keyword>
<reference evidence="7" key="2">
    <citation type="submission" date="2021-10" db="EMBL/GenBank/DDBJ databases">
        <title>Phylogenomics reveals ancestral predisposition of the termite-cultivated fungus Termitomyces towards a domesticated lifestyle.</title>
        <authorList>
            <person name="Auxier B."/>
            <person name="Grum-Grzhimaylo A."/>
            <person name="Cardenas M.E."/>
            <person name="Lodge J.D."/>
            <person name="Laessoe T."/>
            <person name="Pedersen O."/>
            <person name="Smith M.E."/>
            <person name="Kuyper T.W."/>
            <person name="Franco-Molano E.A."/>
            <person name="Baroni T.J."/>
            <person name="Aanen D.K."/>
        </authorList>
    </citation>
    <scope>NUCLEOTIDE SEQUENCE</scope>
    <source>
        <strain evidence="7">AP01</strain>
        <tissue evidence="7">Mycelium</tissue>
    </source>
</reference>